<evidence type="ECO:0000313" key="10">
    <source>
        <dbReference type="EMBL" id="KAJ8337401.1"/>
    </source>
</evidence>
<evidence type="ECO:0000259" key="9">
    <source>
        <dbReference type="PROSITE" id="PS50853"/>
    </source>
</evidence>
<gene>
    <name evidence="10" type="ORF">SKAU_G00386210</name>
</gene>
<dbReference type="InterPro" id="IPR003599">
    <property type="entry name" value="Ig_sub"/>
</dbReference>
<dbReference type="SUPFAM" id="SSF48726">
    <property type="entry name" value="Immunoglobulin"/>
    <property type="match status" value="3"/>
</dbReference>
<comment type="subcellular location">
    <subcellularLocation>
        <location evidence="1">Cytoplasm</location>
    </subcellularLocation>
</comment>
<organism evidence="10 11">
    <name type="scientific">Synaphobranchus kaupii</name>
    <name type="common">Kaup's arrowtooth eel</name>
    <dbReference type="NCBI Taxonomy" id="118154"/>
    <lineage>
        <taxon>Eukaryota</taxon>
        <taxon>Metazoa</taxon>
        <taxon>Chordata</taxon>
        <taxon>Craniata</taxon>
        <taxon>Vertebrata</taxon>
        <taxon>Euteleostomi</taxon>
        <taxon>Actinopterygii</taxon>
        <taxon>Neopterygii</taxon>
        <taxon>Teleostei</taxon>
        <taxon>Anguilliformes</taxon>
        <taxon>Synaphobranchidae</taxon>
        <taxon>Synaphobranchus</taxon>
    </lineage>
</organism>
<dbReference type="CDD" id="cd00063">
    <property type="entry name" value="FN3"/>
    <property type="match status" value="1"/>
</dbReference>
<dbReference type="PANTHER" id="PTHR35971:SF6">
    <property type="entry name" value="OBSCURIN-LIKE PROTEIN 1"/>
    <property type="match status" value="1"/>
</dbReference>
<evidence type="ECO:0000256" key="6">
    <source>
        <dbReference type="ARBA" id="ARBA00023319"/>
    </source>
</evidence>
<dbReference type="FunFam" id="2.60.40.10:FF:000135">
    <property type="entry name" value="Titin a"/>
    <property type="match status" value="1"/>
</dbReference>
<reference evidence="10" key="1">
    <citation type="journal article" date="2023" name="Science">
        <title>Genome structures resolve the early diversification of teleost fishes.</title>
        <authorList>
            <person name="Parey E."/>
            <person name="Louis A."/>
            <person name="Montfort J."/>
            <person name="Bouchez O."/>
            <person name="Roques C."/>
            <person name="Iampietro C."/>
            <person name="Lluch J."/>
            <person name="Castinel A."/>
            <person name="Donnadieu C."/>
            <person name="Desvignes T."/>
            <person name="Floi Bucao C."/>
            <person name="Jouanno E."/>
            <person name="Wen M."/>
            <person name="Mejri S."/>
            <person name="Dirks R."/>
            <person name="Jansen H."/>
            <person name="Henkel C."/>
            <person name="Chen W.J."/>
            <person name="Zahm M."/>
            <person name="Cabau C."/>
            <person name="Klopp C."/>
            <person name="Thompson A.W."/>
            <person name="Robinson-Rechavi M."/>
            <person name="Braasch I."/>
            <person name="Lecointre G."/>
            <person name="Bobe J."/>
            <person name="Postlethwait J.H."/>
            <person name="Berthelot C."/>
            <person name="Roest Crollius H."/>
            <person name="Guiguen Y."/>
        </authorList>
    </citation>
    <scope>NUCLEOTIDE SEQUENCE</scope>
    <source>
        <strain evidence="10">WJC10195</strain>
    </source>
</reference>
<dbReference type="SUPFAM" id="SSF49265">
    <property type="entry name" value="Fibronectin type III"/>
    <property type="match status" value="1"/>
</dbReference>
<evidence type="ECO:0000256" key="3">
    <source>
        <dbReference type="ARBA" id="ARBA00022553"/>
    </source>
</evidence>
<accession>A0A9Q1EEM7</accession>
<evidence type="ECO:0000313" key="11">
    <source>
        <dbReference type="Proteomes" id="UP001152622"/>
    </source>
</evidence>
<keyword evidence="5" id="KW-1015">Disulfide bond</keyword>
<evidence type="ECO:0000259" key="8">
    <source>
        <dbReference type="PROSITE" id="PS50835"/>
    </source>
</evidence>
<dbReference type="PROSITE" id="PS50853">
    <property type="entry name" value="FN3"/>
    <property type="match status" value="1"/>
</dbReference>
<keyword evidence="11" id="KW-1185">Reference proteome</keyword>
<proteinExistence type="predicted"/>
<dbReference type="PROSITE" id="PS50835">
    <property type="entry name" value="IG_LIKE"/>
    <property type="match status" value="1"/>
</dbReference>
<evidence type="ECO:0008006" key="12">
    <source>
        <dbReference type="Google" id="ProtNLM"/>
    </source>
</evidence>
<feature type="region of interest" description="Disordered" evidence="7">
    <location>
        <begin position="419"/>
        <end position="447"/>
    </location>
</feature>
<evidence type="ECO:0000256" key="2">
    <source>
        <dbReference type="ARBA" id="ARBA00022490"/>
    </source>
</evidence>
<dbReference type="PRINTS" id="PR00014">
    <property type="entry name" value="FNTYPEIII"/>
</dbReference>
<dbReference type="InterPro" id="IPR036116">
    <property type="entry name" value="FN3_sf"/>
</dbReference>
<evidence type="ECO:0000256" key="7">
    <source>
        <dbReference type="SAM" id="MobiDB-lite"/>
    </source>
</evidence>
<keyword evidence="6" id="KW-0393">Immunoglobulin domain</keyword>
<keyword evidence="3" id="KW-0597">Phosphoprotein</keyword>
<keyword evidence="4" id="KW-0677">Repeat</keyword>
<dbReference type="InterPro" id="IPR013783">
    <property type="entry name" value="Ig-like_fold"/>
</dbReference>
<dbReference type="Pfam" id="PF00041">
    <property type="entry name" value="fn3"/>
    <property type="match status" value="1"/>
</dbReference>
<dbReference type="GO" id="GO:0005737">
    <property type="term" value="C:cytoplasm"/>
    <property type="evidence" value="ECO:0007669"/>
    <property type="project" value="UniProtKB-SubCell"/>
</dbReference>
<dbReference type="SMART" id="SM00060">
    <property type="entry name" value="FN3"/>
    <property type="match status" value="1"/>
</dbReference>
<dbReference type="PANTHER" id="PTHR35971">
    <property type="entry name" value="SI:DKEY-31G6.6"/>
    <property type="match status" value="1"/>
</dbReference>
<evidence type="ECO:0000256" key="1">
    <source>
        <dbReference type="ARBA" id="ARBA00004496"/>
    </source>
</evidence>
<evidence type="ECO:0000256" key="4">
    <source>
        <dbReference type="ARBA" id="ARBA00022737"/>
    </source>
</evidence>
<dbReference type="InterPro" id="IPR007110">
    <property type="entry name" value="Ig-like_dom"/>
</dbReference>
<sequence length="447" mass="48346">MEDLRVVEDQPAEFICQYSRPVKAVWKRDGLPLEPDGQRVVVEQDWNVARLHISRASAQDRGTYSCEAEGTCVVAHLEVQAKPIDIVQGLENVETFDGGEALFECSLSRPESQNCRWLIDDKPVKESANLEIVTFESGRRHLLLLKELHVGDSCRVTFLAGNAVSSGFLTVKGWQLNIVKPLEDKEAAVGEQVEFSCVLSEAVPIKEVAWYANGTELRSDDSWAIQTDGCIYRLIVKKARAQPPLEITFAARDAISIAKLTVIALPDPPEDPEVVSKSEQSVTLSWYTPLNDGGSPILGYRVEMRLADSALWLPCHTEPVRSTEFVVDNLIPGTGYSFRMAALNQAGIGEPVQLPDTVQLEVPVTVTEQLSSPLPEAGKAGPPGVPASSDQGVYTCVASDEAETSANLYLEGAEVCQTGLGPDEEGGQPSLPPGSCHGGRFAPPLGG</sequence>
<keyword evidence="2" id="KW-0963">Cytoplasm</keyword>
<dbReference type="InterPro" id="IPR036179">
    <property type="entry name" value="Ig-like_dom_sf"/>
</dbReference>
<dbReference type="InterPro" id="IPR003961">
    <property type="entry name" value="FN3_dom"/>
</dbReference>
<dbReference type="Pfam" id="PF07679">
    <property type="entry name" value="I-set"/>
    <property type="match status" value="2"/>
</dbReference>
<dbReference type="InterPro" id="IPR052385">
    <property type="entry name" value="Obscurin/Obscurin-like_Reg"/>
</dbReference>
<protein>
    <recommendedName>
        <fullName evidence="12">Obscurin-like protein 1</fullName>
    </recommendedName>
</protein>
<feature type="domain" description="Ig-like" evidence="8">
    <location>
        <begin position="1"/>
        <end position="85"/>
    </location>
</feature>
<dbReference type="Gene3D" id="2.60.40.10">
    <property type="entry name" value="Immunoglobulins"/>
    <property type="match status" value="4"/>
</dbReference>
<dbReference type="Proteomes" id="UP001152622">
    <property type="component" value="Chromosome 19"/>
</dbReference>
<comment type="caution">
    <text evidence="10">The sequence shown here is derived from an EMBL/GenBank/DDBJ whole genome shotgun (WGS) entry which is preliminary data.</text>
</comment>
<dbReference type="AlphaFoldDB" id="A0A9Q1EEM7"/>
<dbReference type="SMART" id="SM00409">
    <property type="entry name" value="IG"/>
    <property type="match status" value="3"/>
</dbReference>
<dbReference type="OrthoDB" id="6107607at2759"/>
<feature type="domain" description="Fibronectin type-III" evidence="9">
    <location>
        <begin position="268"/>
        <end position="363"/>
    </location>
</feature>
<evidence type="ECO:0000256" key="5">
    <source>
        <dbReference type="ARBA" id="ARBA00023157"/>
    </source>
</evidence>
<dbReference type="EMBL" id="JAINUF010000019">
    <property type="protein sequence ID" value="KAJ8337401.1"/>
    <property type="molecule type" value="Genomic_DNA"/>
</dbReference>
<dbReference type="InterPro" id="IPR013098">
    <property type="entry name" value="Ig_I-set"/>
</dbReference>
<dbReference type="FunFam" id="2.60.40.10:FF:000523">
    <property type="entry name" value="obscurin isoform X4"/>
    <property type="match status" value="1"/>
</dbReference>
<name>A0A9Q1EEM7_SYNKA</name>